<evidence type="ECO:0000313" key="12">
    <source>
        <dbReference type="EMBL" id="PIU73556.1"/>
    </source>
</evidence>
<dbReference type="GO" id="GO:0051205">
    <property type="term" value="P:protein insertion into membrane"/>
    <property type="evidence" value="ECO:0007669"/>
    <property type="project" value="TreeGrafter"/>
</dbReference>
<evidence type="ECO:0000256" key="8">
    <source>
        <dbReference type="ARBA" id="ARBA00023186"/>
    </source>
</evidence>
<evidence type="ECO:0000256" key="6">
    <source>
        <dbReference type="ARBA" id="ARBA00022989"/>
    </source>
</evidence>
<dbReference type="GO" id="GO:0032977">
    <property type="term" value="F:membrane insertase activity"/>
    <property type="evidence" value="ECO:0007669"/>
    <property type="project" value="InterPro"/>
</dbReference>
<evidence type="ECO:0000259" key="11">
    <source>
        <dbReference type="Pfam" id="PF02096"/>
    </source>
</evidence>
<evidence type="ECO:0000256" key="10">
    <source>
        <dbReference type="SAM" id="Phobius"/>
    </source>
</evidence>
<evidence type="ECO:0000256" key="7">
    <source>
        <dbReference type="ARBA" id="ARBA00023136"/>
    </source>
</evidence>
<evidence type="ECO:0000256" key="4">
    <source>
        <dbReference type="ARBA" id="ARBA00022692"/>
    </source>
</evidence>
<keyword evidence="8" id="KW-0143">Chaperone</keyword>
<protein>
    <recommendedName>
        <fullName evidence="11">Membrane insertase YidC/Oxa/ALB C-terminal domain-containing protein</fullName>
    </recommendedName>
</protein>
<reference evidence="13" key="1">
    <citation type="submission" date="2017-09" db="EMBL/GenBank/DDBJ databases">
        <title>Depth-based differentiation of microbial function through sediment-hosted aquifers and enrichment of novel symbionts in the deep terrestrial subsurface.</title>
        <authorList>
            <person name="Probst A.J."/>
            <person name="Ladd B."/>
            <person name="Jarett J.K."/>
            <person name="Geller-Mcgrath D.E."/>
            <person name="Sieber C.M.K."/>
            <person name="Emerson J.B."/>
            <person name="Anantharaman K."/>
            <person name="Thomas B.C."/>
            <person name="Malmstrom R."/>
            <person name="Stieglmeier M."/>
            <person name="Klingl A."/>
            <person name="Woyke T."/>
            <person name="Ryan C.M."/>
            <person name="Banfield J.F."/>
        </authorList>
    </citation>
    <scope>NUCLEOTIDE SEQUENCE [LARGE SCALE GENOMIC DNA]</scope>
</reference>
<proteinExistence type="inferred from homology"/>
<evidence type="ECO:0000256" key="2">
    <source>
        <dbReference type="ARBA" id="ARBA00022448"/>
    </source>
</evidence>
<comment type="subcellular location">
    <subcellularLocation>
        <location evidence="1">Cell membrane</location>
        <topology evidence="1">Multi-pass membrane protein</topology>
    </subcellularLocation>
    <subcellularLocation>
        <location evidence="9">Membrane</location>
        <topology evidence="9">Multi-pass membrane protein</topology>
    </subcellularLocation>
</comment>
<evidence type="ECO:0000256" key="9">
    <source>
        <dbReference type="RuleBase" id="RU003945"/>
    </source>
</evidence>
<name>A0A2M7ASF1_9BACT</name>
<accession>A0A2M7ASF1</accession>
<dbReference type="GO" id="GO:0005886">
    <property type="term" value="C:plasma membrane"/>
    <property type="evidence" value="ECO:0007669"/>
    <property type="project" value="UniProtKB-SubCell"/>
</dbReference>
<feature type="transmembrane region" description="Helical" evidence="10">
    <location>
        <begin position="161"/>
        <end position="181"/>
    </location>
</feature>
<dbReference type="InterPro" id="IPR047196">
    <property type="entry name" value="YidC_ALB_C"/>
</dbReference>
<dbReference type="NCBIfam" id="TIGR03592">
    <property type="entry name" value="yidC_oxa1_cterm"/>
    <property type="match status" value="1"/>
</dbReference>
<keyword evidence="4 9" id="KW-0812">Transmembrane</keyword>
<evidence type="ECO:0000256" key="3">
    <source>
        <dbReference type="ARBA" id="ARBA00022475"/>
    </source>
</evidence>
<dbReference type="Proteomes" id="UP000231407">
    <property type="component" value="Unassembled WGS sequence"/>
</dbReference>
<dbReference type="EMBL" id="PEWA01000020">
    <property type="protein sequence ID" value="PIU73556.1"/>
    <property type="molecule type" value="Genomic_DNA"/>
</dbReference>
<keyword evidence="5" id="KW-0653">Protein transport</keyword>
<comment type="caution">
    <text evidence="12">The sequence shown here is derived from an EMBL/GenBank/DDBJ whole genome shotgun (WGS) entry which is preliminary data.</text>
</comment>
<evidence type="ECO:0000256" key="5">
    <source>
        <dbReference type="ARBA" id="ARBA00022927"/>
    </source>
</evidence>
<organism evidence="12 13">
    <name type="scientific">Candidatus Shapirobacteria bacterium CG06_land_8_20_14_3_00_40_12</name>
    <dbReference type="NCBI Taxonomy" id="1974881"/>
    <lineage>
        <taxon>Bacteria</taxon>
        <taxon>Candidatus Shapironibacteriota</taxon>
    </lineage>
</organism>
<sequence length="256" mass="28816">MNIFVAPFVSALFGFYYLLGNLGWSVVVVTVLIRIILLPLLWPSLKSAKKMGTLQPRLKKLQEQFGKDKEGLAKAQMQMYKSEGVNPLSGCLPNILQVAVLLIFFSAFNMVTLFAEGKGKMEEINRQLIPTFQINESFKFDSDFMGVNLVLTPAKIFEKGMSLAMIVPLVLLLGSAVLQYFSSKLMMPSPKTDKIVVKETKDKEDDMMGMMRTQSMYMMPIMTVFIGWSFSIGMLLYWFVNSLVMLGQQVLALKNG</sequence>
<feature type="transmembrane region" description="Helical" evidence="10">
    <location>
        <begin position="95"/>
        <end position="115"/>
    </location>
</feature>
<keyword evidence="6 10" id="KW-1133">Transmembrane helix</keyword>
<keyword evidence="3" id="KW-1003">Cell membrane</keyword>
<dbReference type="InterPro" id="IPR001708">
    <property type="entry name" value="YidC/ALB3/OXA1/COX18"/>
</dbReference>
<dbReference type="PANTHER" id="PTHR12428">
    <property type="entry name" value="OXA1"/>
    <property type="match status" value="1"/>
</dbReference>
<dbReference type="InterPro" id="IPR028055">
    <property type="entry name" value="YidC/Oxa/ALB_C"/>
</dbReference>
<dbReference type="AlphaFoldDB" id="A0A2M7ASF1"/>
<dbReference type="Pfam" id="PF02096">
    <property type="entry name" value="60KD_IMP"/>
    <property type="match status" value="1"/>
</dbReference>
<dbReference type="PANTHER" id="PTHR12428:SF65">
    <property type="entry name" value="CYTOCHROME C OXIDASE ASSEMBLY PROTEIN COX18, MITOCHONDRIAL"/>
    <property type="match status" value="1"/>
</dbReference>
<evidence type="ECO:0000256" key="1">
    <source>
        <dbReference type="ARBA" id="ARBA00004651"/>
    </source>
</evidence>
<gene>
    <name evidence="12" type="ORF">COS78_01700</name>
</gene>
<feature type="transmembrane region" description="Helical" evidence="10">
    <location>
        <begin position="217"/>
        <end position="240"/>
    </location>
</feature>
<keyword evidence="7 10" id="KW-0472">Membrane</keyword>
<feature type="domain" description="Membrane insertase YidC/Oxa/ALB C-terminal" evidence="11">
    <location>
        <begin position="23"/>
        <end position="251"/>
    </location>
</feature>
<comment type="similarity">
    <text evidence="9">Belongs to the OXA1/ALB3/YidC family.</text>
</comment>
<feature type="transmembrane region" description="Helical" evidence="10">
    <location>
        <begin position="22"/>
        <end position="42"/>
    </location>
</feature>
<dbReference type="CDD" id="cd20070">
    <property type="entry name" value="5TM_YidC_Alb3"/>
    <property type="match status" value="1"/>
</dbReference>
<dbReference type="GO" id="GO:0015031">
    <property type="term" value="P:protein transport"/>
    <property type="evidence" value="ECO:0007669"/>
    <property type="project" value="UniProtKB-KW"/>
</dbReference>
<evidence type="ECO:0000313" key="13">
    <source>
        <dbReference type="Proteomes" id="UP000231407"/>
    </source>
</evidence>
<keyword evidence="2" id="KW-0813">Transport</keyword>